<dbReference type="PANTHER" id="PTHR13976">
    <property type="entry name" value="HETEROGENEOUS NUCLEAR RIBONUCLEOPROTEIN-RELATED"/>
    <property type="match status" value="1"/>
</dbReference>
<dbReference type="GO" id="GO:0003723">
    <property type="term" value="F:RNA binding"/>
    <property type="evidence" value="ECO:0007669"/>
    <property type="project" value="UniProtKB-KW"/>
</dbReference>
<evidence type="ECO:0008006" key="5">
    <source>
        <dbReference type="Google" id="ProtNLM"/>
    </source>
</evidence>
<sequence>MEDNTFDASRFLAAPLRQEPPARGTLSSLRDCIRLRGLPYEAEVFTVVKFLGEHAFDVVFGGVHMIYRADGQPSGEAYVQMDTEVSAFSAALYHHGRYIVGRGGPCYIEVFQCSKEDIRNLGAVPWETPLFGRTNVWLPPPSGHPGEPGGPVPTLPTLTSPPASLTVAHCPNMPVSPMEANLGAHMTLLSGLSCSATEHDILALFPGIPELTTACVEIQRDAFGFPTGDALLTFPGHTALQRITEALRHHSIRVAVLII</sequence>
<accession>A0A9J6F6W9</accession>
<dbReference type="AlphaFoldDB" id="A0A9J6F6W9"/>
<proteinExistence type="predicted"/>
<keyword evidence="4" id="KW-1185">Reference proteome</keyword>
<keyword evidence="1" id="KW-0677">Repeat</keyword>
<gene>
    <name evidence="3" type="ORF">HPB48_008293</name>
</gene>
<evidence type="ECO:0000256" key="2">
    <source>
        <dbReference type="ARBA" id="ARBA00022884"/>
    </source>
</evidence>
<dbReference type="Proteomes" id="UP000821853">
    <property type="component" value="Chromosome 1"/>
</dbReference>
<dbReference type="EMBL" id="JABSTR010000001">
    <property type="protein sequence ID" value="KAH9360494.1"/>
    <property type="molecule type" value="Genomic_DNA"/>
</dbReference>
<evidence type="ECO:0000256" key="1">
    <source>
        <dbReference type="ARBA" id="ARBA00022737"/>
    </source>
</evidence>
<dbReference type="VEuPathDB" id="VectorBase:HLOH_042754"/>
<protein>
    <recommendedName>
        <fullName evidence="5">RRM domain-containing protein</fullName>
    </recommendedName>
</protein>
<dbReference type="InterPro" id="IPR035979">
    <property type="entry name" value="RBD_domain_sf"/>
</dbReference>
<dbReference type="InterPro" id="IPR050666">
    <property type="entry name" value="ESRP"/>
</dbReference>
<comment type="caution">
    <text evidence="3">The sequence shown here is derived from an EMBL/GenBank/DDBJ whole genome shotgun (WGS) entry which is preliminary data.</text>
</comment>
<dbReference type="OrthoDB" id="431068at2759"/>
<evidence type="ECO:0000313" key="3">
    <source>
        <dbReference type="EMBL" id="KAH9360494.1"/>
    </source>
</evidence>
<keyword evidence="2" id="KW-0694">RNA-binding</keyword>
<name>A0A9J6F6W9_HAELO</name>
<reference evidence="3 4" key="1">
    <citation type="journal article" date="2020" name="Cell">
        <title>Large-Scale Comparative Analyses of Tick Genomes Elucidate Their Genetic Diversity and Vector Capacities.</title>
        <authorList>
            <consortium name="Tick Genome and Microbiome Consortium (TIGMIC)"/>
            <person name="Jia N."/>
            <person name="Wang J."/>
            <person name="Shi W."/>
            <person name="Du L."/>
            <person name="Sun Y."/>
            <person name="Zhan W."/>
            <person name="Jiang J.F."/>
            <person name="Wang Q."/>
            <person name="Zhang B."/>
            <person name="Ji P."/>
            <person name="Bell-Sakyi L."/>
            <person name="Cui X.M."/>
            <person name="Yuan T.T."/>
            <person name="Jiang B.G."/>
            <person name="Yang W.F."/>
            <person name="Lam T.T."/>
            <person name="Chang Q.C."/>
            <person name="Ding S.J."/>
            <person name="Wang X.J."/>
            <person name="Zhu J.G."/>
            <person name="Ruan X.D."/>
            <person name="Zhao L."/>
            <person name="Wei J.T."/>
            <person name="Ye R.Z."/>
            <person name="Que T.C."/>
            <person name="Du C.H."/>
            <person name="Zhou Y.H."/>
            <person name="Cheng J.X."/>
            <person name="Dai P.F."/>
            <person name="Guo W.B."/>
            <person name="Han X.H."/>
            <person name="Huang E.J."/>
            <person name="Li L.F."/>
            <person name="Wei W."/>
            <person name="Gao Y.C."/>
            <person name="Liu J.Z."/>
            <person name="Shao H.Z."/>
            <person name="Wang X."/>
            <person name="Wang C.C."/>
            <person name="Yang T.C."/>
            <person name="Huo Q.B."/>
            <person name="Li W."/>
            <person name="Chen H.Y."/>
            <person name="Chen S.E."/>
            <person name="Zhou L.G."/>
            <person name="Ni X.B."/>
            <person name="Tian J.H."/>
            <person name="Sheng Y."/>
            <person name="Liu T."/>
            <person name="Pan Y.S."/>
            <person name="Xia L.Y."/>
            <person name="Li J."/>
            <person name="Zhao F."/>
            <person name="Cao W.C."/>
        </authorList>
    </citation>
    <scope>NUCLEOTIDE SEQUENCE [LARGE SCALE GENOMIC DNA]</scope>
    <source>
        <strain evidence="3">HaeL-2018</strain>
    </source>
</reference>
<dbReference type="SUPFAM" id="SSF54928">
    <property type="entry name" value="RNA-binding domain, RBD"/>
    <property type="match status" value="1"/>
</dbReference>
<dbReference type="Gene3D" id="3.30.70.330">
    <property type="match status" value="2"/>
</dbReference>
<evidence type="ECO:0000313" key="4">
    <source>
        <dbReference type="Proteomes" id="UP000821853"/>
    </source>
</evidence>
<dbReference type="InterPro" id="IPR012677">
    <property type="entry name" value="Nucleotide-bd_a/b_plait_sf"/>
</dbReference>
<organism evidence="3 4">
    <name type="scientific">Haemaphysalis longicornis</name>
    <name type="common">Bush tick</name>
    <dbReference type="NCBI Taxonomy" id="44386"/>
    <lineage>
        <taxon>Eukaryota</taxon>
        <taxon>Metazoa</taxon>
        <taxon>Ecdysozoa</taxon>
        <taxon>Arthropoda</taxon>
        <taxon>Chelicerata</taxon>
        <taxon>Arachnida</taxon>
        <taxon>Acari</taxon>
        <taxon>Parasitiformes</taxon>
        <taxon>Ixodida</taxon>
        <taxon>Ixodoidea</taxon>
        <taxon>Ixodidae</taxon>
        <taxon>Haemaphysalinae</taxon>
        <taxon>Haemaphysalis</taxon>
    </lineage>
</organism>